<dbReference type="PANTHER" id="PTHR26391">
    <property type="entry name" value="INACTIVE TYROSINE-PROTEIN KINASE 7"/>
    <property type="match status" value="1"/>
</dbReference>
<dbReference type="Gene3D" id="2.60.40.10">
    <property type="entry name" value="Immunoglobulins"/>
    <property type="match status" value="1"/>
</dbReference>
<dbReference type="InterPro" id="IPR035976">
    <property type="entry name" value="Sushi/SCR/CCP_sf"/>
</dbReference>
<evidence type="ECO:0000259" key="7">
    <source>
        <dbReference type="PROSITE" id="PS50923"/>
    </source>
</evidence>
<keyword evidence="9" id="KW-1185">Reference proteome</keyword>
<feature type="disulfide bond" evidence="4">
    <location>
        <begin position="457"/>
        <end position="466"/>
    </location>
</feature>
<evidence type="ECO:0000256" key="3">
    <source>
        <dbReference type="ARBA" id="ARBA00023157"/>
    </source>
</evidence>
<dbReference type="Gene3D" id="2.10.70.10">
    <property type="entry name" value="Complement Module, domain 1"/>
    <property type="match status" value="1"/>
</dbReference>
<dbReference type="PROSITE" id="PS50026">
    <property type="entry name" value="EGF_3"/>
    <property type="match status" value="1"/>
</dbReference>
<dbReference type="Gene3D" id="2.170.300.10">
    <property type="entry name" value="Tie2 ligand-binding domain superfamily"/>
    <property type="match status" value="1"/>
</dbReference>
<dbReference type="EMBL" id="JAIZAY010000001">
    <property type="protein sequence ID" value="KAJ8049051.1"/>
    <property type="molecule type" value="Genomic_DNA"/>
</dbReference>
<dbReference type="CDD" id="cd00054">
    <property type="entry name" value="EGF_CA"/>
    <property type="match status" value="1"/>
</dbReference>
<evidence type="ECO:0000313" key="9">
    <source>
        <dbReference type="Proteomes" id="UP001152320"/>
    </source>
</evidence>
<protein>
    <submittedName>
        <fullName evidence="8">Tyrosine-protein kinase receptor Tie-1</fullName>
    </submittedName>
</protein>
<comment type="caution">
    <text evidence="4">Lacks conserved residue(s) required for the propagation of feature annotation.</text>
</comment>
<evidence type="ECO:0000259" key="6">
    <source>
        <dbReference type="PROSITE" id="PS50026"/>
    </source>
</evidence>
<evidence type="ECO:0000256" key="4">
    <source>
        <dbReference type="PROSITE-ProRule" id="PRU00076"/>
    </source>
</evidence>
<dbReference type="InterPro" id="IPR056619">
    <property type="entry name" value="C8-3_MUC4"/>
</dbReference>
<dbReference type="GO" id="GO:0016020">
    <property type="term" value="C:membrane"/>
    <property type="evidence" value="ECO:0007669"/>
    <property type="project" value="UniProtKB-SubCell"/>
</dbReference>
<dbReference type="PANTHER" id="PTHR26391:SF18">
    <property type="entry name" value="PROTEIN KINASE RECEPTOR TIE-1, PUTATIVE-RELATED"/>
    <property type="match status" value="1"/>
</dbReference>
<dbReference type="CDD" id="cd00033">
    <property type="entry name" value="CCP"/>
    <property type="match status" value="1"/>
</dbReference>
<evidence type="ECO:0000256" key="1">
    <source>
        <dbReference type="ARBA" id="ARBA00004370"/>
    </source>
</evidence>
<accession>A0A9Q1HKY4</accession>
<name>A0A9Q1HKY4_HOLLE</name>
<dbReference type="OrthoDB" id="6426792at2759"/>
<gene>
    <name evidence="8" type="ORF">HOLleu_01609</name>
</gene>
<keyword evidence="2" id="KW-0472">Membrane</keyword>
<dbReference type="PROSITE" id="PS50923">
    <property type="entry name" value="SUSHI"/>
    <property type="match status" value="1"/>
</dbReference>
<comment type="caution">
    <text evidence="8">The sequence shown here is derived from an EMBL/GenBank/DDBJ whole genome shotgun (WGS) entry which is preliminary data.</text>
</comment>
<dbReference type="Proteomes" id="UP001152320">
    <property type="component" value="Chromosome 1"/>
</dbReference>
<feature type="domain" description="Sushi" evidence="7">
    <location>
        <begin position="176"/>
        <end position="233"/>
    </location>
</feature>
<keyword evidence="8" id="KW-0418">Kinase</keyword>
<dbReference type="InterPro" id="IPR000436">
    <property type="entry name" value="Sushi_SCR_CCP_dom"/>
</dbReference>
<dbReference type="GO" id="GO:0016301">
    <property type="term" value="F:kinase activity"/>
    <property type="evidence" value="ECO:0007669"/>
    <property type="project" value="UniProtKB-KW"/>
</dbReference>
<keyword evidence="4" id="KW-0245">EGF-like domain</keyword>
<feature type="domain" description="EGF-like" evidence="6">
    <location>
        <begin position="432"/>
        <end position="467"/>
    </location>
</feature>
<dbReference type="InterPro" id="IPR013783">
    <property type="entry name" value="Ig-like_fold"/>
</dbReference>
<dbReference type="PROSITE" id="PS01186">
    <property type="entry name" value="EGF_2"/>
    <property type="match status" value="1"/>
</dbReference>
<keyword evidence="5" id="KW-0768">Sushi</keyword>
<proteinExistence type="predicted"/>
<comment type="subcellular location">
    <subcellularLocation>
        <location evidence="1">Membrane</location>
    </subcellularLocation>
</comment>
<evidence type="ECO:0000256" key="2">
    <source>
        <dbReference type="ARBA" id="ARBA00023136"/>
    </source>
</evidence>
<feature type="disulfide bond" evidence="5">
    <location>
        <begin position="204"/>
        <end position="231"/>
    </location>
</feature>
<dbReference type="Pfam" id="PF00084">
    <property type="entry name" value="Sushi"/>
    <property type="match status" value="1"/>
</dbReference>
<organism evidence="8 9">
    <name type="scientific">Holothuria leucospilota</name>
    <name type="common">Black long sea cucumber</name>
    <name type="synonym">Mertensiothuria leucospilota</name>
    <dbReference type="NCBI Taxonomy" id="206669"/>
    <lineage>
        <taxon>Eukaryota</taxon>
        <taxon>Metazoa</taxon>
        <taxon>Echinodermata</taxon>
        <taxon>Eleutherozoa</taxon>
        <taxon>Echinozoa</taxon>
        <taxon>Holothuroidea</taxon>
        <taxon>Aspidochirotacea</taxon>
        <taxon>Aspidochirotida</taxon>
        <taxon>Holothuriidae</taxon>
        <taxon>Holothuria</taxon>
    </lineage>
</organism>
<evidence type="ECO:0000256" key="5">
    <source>
        <dbReference type="PROSITE-ProRule" id="PRU00302"/>
    </source>
</evidence>
<dbReference type="InterPro" id="IPR000742">
    <property type="entry name" value="EGF"/>
</dbReference>
<dbReference type="PROSITE" id="PS00022">
    <property type="entry name" value="EGF_1"/>
    <property type="match status" value="1"/>
</dbReference>
<dbReference type="Pfam" id="PF23263">
    <property type="entry name" value="C8-3_MUC4"/>
    <property type="match status" value="1"/>
</dbReference>
<evidence type="ECO:0000313" key="8">
    <source>
        <dbReference type="EMBL" id="KAJ8049051.1"/>
    </source>
</evidence>
<dbReference type="AlphaFoldDB" id="A0A9Q1HKY4"/>
<sequence>MRYTFNGYGEFTMLELVNKDVVLQARNLPLEGTAATVIKAVGICVANADTIHVAVVPTGGLDVWVKVNLASSPQWQQALFSPSNTLPFNGVIDETESCFYYGPGETHGGFTNLAFVPSFGLPTNPNVPQAEVDALCGSDEFCAFDYLATEDATFAGRTLAYFEQMDMISTSTMGSDTCPPLSNPTNGIVLIASGLVGGTATYQCFEGFLISEEVTRTCQGDFQWSGSAPSCTADPDFSCIVKRPFVGAKEDKDVFIYALPSSTFNPFDVCFVRSFDTGAGRSLPPSKVSNVGGVNNGKVLSIPLSDKRQGRRFGVFACVAQRDGCDEKVEVCAVVTADRKGLIPTDGRITRTVNVGDDVKIALTRPNNAPQRTRWLKNGYRISKWNGRNYVILKDVVLKDQGIYEVFQRGRRLLNQHTMVILYIRACPKGTFGMGCSGTCSCTNGGLCDELSGKCTCPPGFSGTSCETGKYMYTKYYFFAFFFI</sequence>
<keyword evidence="8" id="KW-0675">Receptor</keyword>
<dbReference type="SMART" id="SM00032">
    <property type="entry name" value="CCP"/>
    <property type="match status" value="1"/>
</dbReference>
<keyword evidence="3 4" id="KW-1015">Disulfide bond</keyword>
<keyword evidence="8" id="KW-0808">Transferase</keyword>
<reference evidence="8" key="1">
    <citation type="submission" date="2021-10" db="EMBL/GenBank/DDBJ databases">
        <title>Tropical sea cucumber genome reveals ecological adaptation and Cuvierian tubules defense mechanism.</title>
        <authorList>
            <person name="Chen T."/>
        </authorList>
    </citation>
    <scope>NUCLEOTIDE SEQUENCE</scope>
    <source>
        <strain evidence="8">Nanhai2018</strain>
        <tissue evidence="8">Muscle</tissue>
    </source>
</reference>
<dbReference type="SUPFAM" id="SSF57535">
    <property type="entry name" value="Complement control module/SCR domain"/>
    <property type="match status" value="1"/>
</dbReference>